<dbReference type="EMBL" id="JADYXP020000005">
    <property type="protein sequence ID" value="KAL0124208.1"/>
    <property type="molecule type" value="Genomic_DNA"/>
</dbReference>
<evidence type="ECO:0000313" key="1">
    <source>
        <dbReference type="EMBL" id="KAL0124208.1"/>
    </source>
</evidence>
<organism evidence="1 2">
    <name type="scientific">Cardiocondyla obscurior</name>
    <dbReference type="NCBI Taxonomy" id="286306"/>
    <lineage>
        <taxon>Eukaryota</taxon>
        <taxon>Metazoa</taxon>
        <taxon>Ecdysozoa</taxon>
        <taxon>Arthropoda</taxon>
        <taxon>Hexapoda</taxon>
        <taxon>Insecta</taxon>
        <taxon>Pterygota</taxon>
        <taxon>Neoptera</taxon>
        <taxon>Endopterygota</taxon>
        <taxon>Hymenoptera</taxon>
        <taxon>Apocrita</taxon>
        <taxon>Aculeata</taxon>
        <taxon>Formicoidea</taxon>
        <taxon>Formicidae</taxon>
        <taxon>Myrmicinae</taxon>
        <taxon>Cardiocondyla</taxon>
    </lineage>
</organism>
<accession>A0AAW2G978</accession>
<comment type="caution">
    <text evidence="1">The sequence shown here is derived from an EMBL/GenBank/DDBJ whole genome shotgun (WGS) entry which is preliminary data.</text>
</comment>
<name>A0AAW2G978_9HYME</name>
<dbReference type="AlphaFoldDB" id="A0AAW2G978"/>
<proteinExistence type="predicted"/>
<sequence length="94" mass="10799">MAAAELTNGDVRLMSLFRVQRGVCQHLKRSLDSLIVRSRRRCASSRGSMEKKRCDWLTVAKIALLRNHGTRNTARPLFLSLIHFCICVMWRAGR</sequence>
<evidence type="ECO:0000313" key="2">
    <source>
        <dbReference type="Proteomes" id="UP001430953"/>
    </source>
</evidence>
<dbReference type="Proteomes" id="UP001430953">
    <property type="component" value="Unassembled WGS sequence"/>
</dbReference>
<gene>
    <name evidence="1" type="ORF">PUN28_006203</name>
</gene>
<reference evidence="1 2" key="1">
    <citation type="submission" date="2023-03" db="EMBL/GenBank/DDBJ databases">
        <title>High recombination rates correlate with genetic variation in Cardiocondyla obscurior ants.</title>
        <authorList>
            <person name="Errbii M."/>
        </authorList>
    </citation>
    <scope>NUCLEOTIDE SEQUENCE [LARGE SCALE GENOMIC DNA]</scope>
    <source>
        <strain evidence="1">Alpha-2009</strain>
        <tissue evidence="1">Whole body</tissue>
    </source>
</reference>
<keyword evidence="2" id="KW-1185">Reference proteome</keyword>
<protein>
    <submittedName>
        <fullName evidence="1">Uncharacterized protein</fullName>
    </submittedName>
</protein>